<feature type="coiled-coil region" evidence="1">
    <location>
        <begin position="137"/>
        <end position="184"/>
    </location>
</feature>
<dbReference type="PROSITE" id="PS00636">
    <property type="entry name" value="DNAJ_1"/>
    <property type="match status" value="1"/>
</dbReference>
<feature type="region of interest" description="Disordered" evidence="2">
    <location>
        <begin position="25"/>
        <end position="54"/>
    </location>
</feature>
<evidence type="ECO:0000256" key="2">
    <source>
        <dbReference type="SAM" id="MobiDB-lite"/>
    </source>
</evidence>
<evidence type="ECO:0000313" key="5">
    <source>
        <dbReference type="Proteomes" id="UP000481861"/>
    </source>
</evidence>
<dbReference type="InterPro" id="IPR036869">
    <property type="entry name" value="J_dom_sf"/>
</dbReference>
<evidence type="ECO:0000313" key="4">
    <source>
        <dbReference type="EMBL" id="KAF2873083.1"/>
    </source>
</evidence>
<organism evidence="4 5">
    <name type="scientific">Massariosphaeria phaeospora</name>
    <dbReference type="NCBI Taxonomy" id="100035"/>
    <lineage>
        <taxon>Eukaryota</taxon>
        <taxon>Fungi</taxon>
        <taxon>Dikarya</taxon>
        <taxon>Ascomycota</taxon>
        <taxon>Pezizomycotina</taxon>
        <taxon>Dothideomycetes</taxon>
        <taxon>Pleosporomycetidae</taxon>
        <taxon>Pleosporales</taxon>
        <taxon>Pleosporales incertae sedis</taxon>
        <taxon>Massariosphaeria</taxon>
    </lineage>
</organism>
<feature type="domain" description="J" evidence="3">
    <location>
        <begin position="60"/>
        <end position="118"/>
    </location>
</feature>
<proteinExistence type="predicted"/>
<dbReference type="InterPro" id="IPR018253">
    <property type="entry name" value="DnaJ_domain_CS"/>
</dbReference>
<dbReference type="Proteomes" id="UP000481861">
    <property type="component" value="Unassembled WGS sequence"/>
</dbReference>
<evidence type="ECO:0000256" key="1">
    <source>
        <dbReference type="SAM" id="Coils"/>
    </source>
</evidence>
<dbReference type="Pfam" id="PF00226">
    <property type="entry name" value="DnaJ"/>
    <property type="match status" value="1"/>
</dbReference>
<gene>
    <name evidence="4" type="ORF">BDV95DRAFT_617818</name>
</gene>
<keyword evidence="5" id="KW-1185">Reference proteome</keyword>
<dbReference type="PROSITE" id="PS50076">
    <property type="entry name" value="DNAJ_2"/>
    <property type="match status" value="1"/>
</dbReference>
<evidence type="ECO:0000259" key="3">
    <source>
        <dbReference type="PROSITE" id="PS50076"/>
    </source>
</evidence>
<keyword evidence="1" id="KW-0175">Coiled coil</keyword>
<reference evidence="4 5" key="1">
    <citation type="submission" date="2020-01" db="EMBL/GenBank/DDBJ databases">
        <authorList>
            <consortium name="DOE Joint Genome Institute"/>
            <person name="Haridas S."/>
            <person name="Albert R."/>
            <person name="Binder M."/>
            <person name="Bloem J."/>
            <person name="Labutti K."/>
            <person name="Salamov A."/>
            <person name="Andreopoulos B."/>
            <person name="Baker S.E."/>
            <person name="Barry K."/>
            <person name="Bills G."/>
            <person name="Bluhm B.H."/>
            <person name="Cannon C."/>
            <person name="Castanera R."/>
            <person name="Culley D.E."/>
            <person name="Daum C."/>
            <person name="Ezra D."/>
            <person name="Gonzalez J.B."/>
            <person name="Henrissat B."/>
            <person name="Kuo A."/>
            <person name="Liang C."/>
            <person name="Lipzen A."/>
            <person name="Lutzoni F."/>
            <person name="Magnuson J."/>
            <person name="Mondo S."/>
            <person name="Nolan M."/>
            <person name="Ohm R."/>
            <person name="Pangilinan J."/>
            <person name="Park H.-J.H."/>
            <person name="Ramirez L."/>
            <person name="Alfaro M."/>
            <person name="Sun H."/>
            <person name="Tritt A."/>
            <person name="Yoshinaga Y."/>
            <person name="Zwiers L.-H.L."/>
            <person name="Turgeon B.G."/>
            <person name="Goodwin S.B."/>
            <person name="Spatafora J.W."/>
            <person name="Crous P.W."/>
            <person name="Grigoriev I.V."/>
        </authorList>
    </citation>
    <scope>NUCLEOTIDE SEQUENCE [LARGE SCALE GENOMIC DNA]</scope>
    <source>
        <strain evidence="4 5">CBS 611.86</strain>
    </source>
</reference>
<dbReference type="AlphaFoldDB" id="A0A7C8ME57"/>
<dbReference type="CDD" id="cd06257">
    <property type="entry name" value="DnaJ"/>
    <property type="match status" value="1"/>
</dbReference>
<sequence length="257" mass="29092">MEANKTAPIPSGVYLSSVSTTLLNLAPPSTPPSSTSSSSPSSTSSLALPSPPTQTQPFTDHYAILALSISATTEDIKTAFRRLRADFFRTDLAKYRALQAAYDVLVDREAREAYDAMCRKRMGLPGVKLKGRVRGLVERVQGGLEKVREEKMREEKEREEKLREEKLREEKLREEKLREEKLREAKLLAEQLLAEQKRADPNWALKHSTPVYKPLIGTRPYQSYVPIGVAYEGRIVHLRWKCGRPKYVLSKARGARP</sequence>
<name>A0A7C8ME57_9PLEO</name>
<protein>
    <recommendedName>
        <fullName evidence="3">J domain-containing protein</fullName>
    </recommendedName>
</protein>
<dbReference type="OrthoDB" id="10250354at2759"/>
<accession>A0A7C8ME57</accession>
<dbReference type="SUPFAM" id="SSF46565">
    <property type="entry name" value="Chaperone J-domain"/>
    <property type="match status" value="1"/>
</dbReference>
<dbReference type="Gene3D" id="1.10.287.110">
    <property type="entry name" value="DnaJ domain"/>
    <property type="match status" value="1"/>
</dbReference>
<comment type="caution">
    <text evidence="4">The sequence shown here is derived from an EMBL/GenBank/DDBJ whole genome shotgun (WGS) entry which is preliminary data.</text>
</comment>
<feature type="compositionally biased region" description="Low complexity" evidence="2">
    <location>
        <begin position="25"/>
        <end position="48"/>
    </location>
</feature>
<dbReference type="InterPro" id="IPR001623">
    <property type="entry name" value="DnaJ_domain"/>
</dbReference>
<dbReference type="EMBL" id="JAADJZ010000008">
    <property type="protein sequence ID" value="KAF2873083.1"/>
    <property type="molecule type" value="Genomic_DNA"/>
</dbReference>